<accession>A0A919EHP4</accession>
<reference evidence="6" key="2">
    <citation type="submission" date="2020-09" db="EMBL/GenBank/DDBJ databases">
        <authorList>
            <person name="Sun Q."/>
            <person name="Ohkuma M."/>
        </authorList>
    </citation>
    <scope>NUCLEOTIDE SEQUENCE</scope>
    <source>
        <strain evidence="6">JCM 4122</strain>
    </source>
</reference>
<dbReference type="InterPro" id="IPR036390">
    <property type="entry name" value="WH_DNA-bd_sf"/>
</dbReference>
<evidence type="ECO:0000256" key="3">
    <source>
        <dbReference type="ARBA" id="ARBA00023125"/>
    </source>
</evidence>
<name>A0A919EHP4_STRFL</name>
<keyword evidence="7" id="KW-1185">Reference proteome</keyword>
<dbReference type="SUPFAM" id="SSF46785">
    <property type="entry name" value="Winged helix' DNA-binding domain"/>
    <property type="match status" value="1"/>
</dbReference>
<keyword evidence="4" id="KW-0804">Transcription</keyword>
<keyword evidence="2" id="KW-0805">Transcription regulation</keyword>
<feature type="region of interest" description="Disordered" evidence="5">
    <location>
        <begin position="128"/>
        <end position="154"/>
    </location>
</feature>
<evidence type="ECO:0000256" key="1">
    <source>
        <dbReference type="ARBA" id="ARBA00011046"/>
    </source>
</evidence>
<evidence type="ECO:0008006" key="8">
    <source>
        <dbReference type="Google" id="ProtNLM"/>
    </source>
</evidence>
<dbReference type="InterPro" id="IPR036388">
    <property type="entry name" value="WH-like_DNA-bd_sf"/>
</dbReference>
<evidence type="ECO:0000256" key="4">
    <source>
        <dbReference type="ARBA" id="ARBA00023163"/>
    </source>
</evidence>
<dbReference type="GO" id="GO:0003677">
    <property type="term" value="F:DNA binding"/>
    <property type="evidence" value="ECO:0007669"/>
    <property type="project" value="UniProtKB-KW"/>
</dbReference>
<gene>
    <name evidence="6" type="ORF">GCM10017667_04120</name>
</gene>
<sequence>MKKRDAAGAEAAGSARRRGQGELEAQVLAAVRAAGGPVTAGLVRERLGGGLAYTTVITILTRLHAKGAVARERAGRSFEWTAVADEAGLAALRMRRVLDGEGDREAVLTRFFTTLQASDERLLRDLLARAGEDGEDGEDEGDGADGERHGTGED</sequence>
<dbReference type="Pfam" id="PF03965">
    <property type="entry name" value="Penicillinase_R"/>
    <property type="match status" value="1"/>
</dbReference>
<dbReference type="AlphaFoldDB" id="A0A919EHP4"/>
<protein>
    <recommendedName>
        <fullName evidence="8">CopY family transcriptional regulator</fullName>
    </recommendedName>
</protein>
<dbReference type="GO" id="GO:0045892">
    <property type="term" value="P:negative regulation of DNA-templated transcription"/>
    <property type="evidence" value="ECO:0007669"/>
    <property type="project" value="InterPro"/>
</dbReference>
<reference evidence="6" key="1">
    <citation type="journal article" date="2014" name="Int. J. Syst. Evol. Microbiol.">
        <title>Complete genome sequence of Corynebacterium casei LMG S-19264T (=DSM 44701T), isolated from a smear-ripened cheese.</title>
        <authorList>
            <consortium name="US DOE Joint Genome Institute (JGI-PGF)"/>
            <person name="Walter F."/>
            <person name="Albersmeier A."/>
            <person name="Kalinowski J."/>
            <person name="Ruckert C."/>
        </authorList>
    </citation>
    <scope>NUCLEOTIDE SEQUENCE</scope>
    <source>
        <strain evidence="6">JCM 4122</strain>
    </source>
</reference>
<feature type="compositionally biased region" description="Acidic residues" evidence="5">
    <location>
        <begin position="133"/>
        <end position="144"/>
    </location>
</feature>
<comment type="similarity">
    <text evidence="1">Belongs to the BlaI transcriptional regulatory family.</text>
</comment>
<evidence type="ECO:0000256" key="5">
    <source>
        <dbReference type="SAM" id="MobiDB-lite"/>
    </source>
</evidence>
<keyword evidence="3" id="KW-0238">DNA-binding</keyword>
<dbReference type="RefSeq" id="WP_190040654.1">
    <property type="nucleotide sequence ID" value="NZ_BNBE01000001.1"/>
</dbReference>
<organism evidence="6 7">
    <name type="scientific">Streptomyces filamentosus</name>
    <name type="common">Streptomyces roseosporus</name>
    <dbReference type="NCBI Taxonomy" id="67294"/>
    <lineage>
        <taxon>Bacteria</taxon>
        <taxon>Bacillati</taxon>
        <taxon>Actinomycetota</taxon>
        <taxon>Actinomycetes</taxon>
        <taxon>Kitasatosporales</taxon>
        <taxon>Streptomycetaceae</taxon>
        <taxon>Streptomyces</taxon>
    </lineage>
</organism>
<dbReference type="EMBL" id="BNBE01000001">
    <property type="protein sequence ID" value="GHF79802.1"/>
    <property type="molecule type" value="Genomic_DNA"/>
</dbReference>
<dbReference type="InterPro" id="IPR005650">
    <property type="entry name" value="BlaI_family"/>
</dbReference>
<feature type="compositionally biased region" description="Basic and acidic residues" evidence="5">
    <location>
        <begin position="145"/>
        <end position="154"/>
    </location>
</feature>
<evidence type="ECO:0000256" key="2">
    <source>
        <dbReference type="ARBA" id="ARBA00023015"/>
    </source>
</evidence>
<comment type="caution">
    <text evidence="6">The sequence shown here is derived from an EMBL/GenBank/DDBJ whole genome shotgun (WGS) entry which is preliminary data.</text>
</comment>
<evidence type="ECO:0000313" key="7">
    <source>
        <dbReference type="Proteomes" id="UP000632849"/>
    </source>
</evidence>
<dbReference type="Gene3D" id="1.10.10.10">
    <property type="entry name" value="Winged helix-like DNA-binding domain superfamily/Winged helix DNA-binding domain"/>
    <property type="match status" value="1"/>
</dbReference>
<evidence type="ECO:0000313" key="6">
    <source>
        <dbReference type="EMBL" id="GHF79802.1"/>
    </source>
</evidence>
<dbReference type="Proteomes" id="UP000632849">
    <property type="component" value="Unassembled WGS sequence"/>
</dbReference>
<proteinExistence type="inferred from homology"/>